<feature type="domain" description="Rhodopsin" evidence="7">
    <location>
        <begin position="40"/>
        <end position="277"/>
    </location>
</feature>
<keyword evidence="9" id="KW-1185">Reference proteome</keyword>
<keyword evidence="3 6" id="KW-1133">Transmembrane helix</keyword>
<evidence type="ECO:0000256" key="5">
    <source>
        <dbReference type="ARBA" id="ARBA00038359"/>
    </source>
</evidence>
<evidence type="ECO:0000313" key="9">
    <source>
        <dbReference type="Proteomes" id="UP000799764"/>
    </source>
</evidence>
<feature type="transmembrane region" description="Helical" evidence="6">
    <location>
        <begin position="23"/>
        <end position="44"/>
    </location>
</feature>
<organism evidence="8 9">
    <name type="scientific">Karstenula rhodostoma CBS 690.94</name>
    <dbReference type="NCBI Taxonomy" id="1392251"/>
    <lineage>
        <taxon>Eukaryota</taxon>
        <taxon>Fungi</taxon>
        <taxon>Dikarya</taxon>
        <taxon>Ascomycota</taxon>
        <taxon>Pezizomycotina</taxon>
        <taxon>Dothideomycetes</taxon>
        <taxon>Pleosporomycetidae</taxon>
        <taxon>Pleosporales</taxon>
        <taxon>Massarineae</taxon>
        <taxon>Didymosphaeriaceae</taxon>
        <taxon>Karstenula</taxon>
    </lineage>
</organism>
<dbReference type="EMBL" id="MU001493">
    <property type="protein sequence ID" value="KAF2450848.1"/>
    <property type="molecule type" value="Genomic_DNA"/>
</dbReference>
<dbReference type="Proteomes" id="UP000799764">
    <property type="component" value="Unassembled WGS sequence"/>
</dbReference>
<reference evidence="8" key="1">
    <citation type="journal article" date="2020" name="Stud. Mycol.">
        <title>101 Dothideomycetes genomes: a test case for predicting lifestyles and emergence of pathogens.</title>
        <authorList>
            <person name="Haridas S."/>
            <person name="Albert R."/>
            <person name="Binder M."/>
            <person name="Bloem J."/>
            <person name="Labutti K."/>
            <person name="Salamov A."/>
            <person name="Andreopoulos B."/>
            <person name="Baker S."/>
            <person name="Barry K."/>
            <person name="Bills G."/>
            <person name="Bluhm B."/>
            <person name="Cannon C."/>
            <person name="Castanera R."/>
            <person name="Culley D."/>
            <person name="Daum C."/>
            <person name="Ezra D."/>
            <person name="Gonzalez J."/>
            <person name="Henrissat B."/>
            <person name="Kuo A."/>
            <person name="Liang C."/>
            <person name="Lipzen A."/>
            <person name="Lutzoni F."/>
            <person name="Magnuson J."/>
            <person name="Mondo S."/>
            <person name="Nolan M."/>
            <person name="Ohm R."/>
            <person name="Pangilinan J."/>
            <person name="Park H.-J."/>
            <person name="Ramirez L."/>
            <person name="Alfaro M."/>
            <person name="Sun H."/>
            <person name="Tritt A."/>
            <person name="Yoshinaga Y."/>
            <person name="Zwiers L.-H."/>
            <person name="Turgeon B."/>
            <person name="Goodwin S."/>
            <person name="Spatafora J."/>
            <person name="Crous P."/>
            <person name="Grigoriev I."/>
        </authorList>
    </citation>
    <scope>NUCLEOTIDE SEQUENCE</scope>
    <source>
        <strain evidence="8">CBS 690.94</strain>
    </source>
</reference>
<dbReference type="GO" id="GO:0016020">
    <property type="term" value="C:membrane"/>
    <property type="evidence" value="ECO:0007669"/>
    <property type="project" value="UniProtKB-SubCell"/>
</dbReference>
<proteinExistence type="inferred from homology"/>
<comment type="subcellular location">
    <subcellularLocation>
        <location evidence="1">Membrane</location>
        <topology evidence="1">Multi-pass membrane protein</topology>
    </subcellularLocation>
</comment>
<keyword evidence="2 6" id="KW-0812">Transmembrane</keyword>
<evidence type="ECO:0000256" key="3">
    <source>
        <dbReference type="ARBA" id="ARBA00022989"/>
    </source>
</evidence>
<feature type="transmembrane region" description="Helical" evidence="6">
    <location>
        <begin position="253"/>
        <end position="272"/>
    </location>
</feature>
<feature type="transmembrane region" description="Helical" evidence="6">
    <location>
        <begin position="101"/>
        <end position="122"/>
    </location>
</feature>
<dbReference type="InterPro" id="IPR049326">
    <property type="entry name" value="Rhodopsin_dom_fungi"/>
</dbReference>
<dbReference type="OrthoDB" id="3934549at2759"/>
<dbReference type="InterPro" id="IPR052337">
    <property type="entry name" value="SAT4-like"/>
</dbReference>
<gene>
    <name evidence="8" type="ORF">P171DRAFT_427133</name>
</gene>
<comment type="caution">
    <text evidence="8">The sequence shown here is derived from an EMBL/GenBank/DDBJ whole genome shotgun (WGS) entry which is preliminary data.</text>
</comment>
<feature type="transmembrane region" description="Helical" evidence="6">
    <location>
        <begin position="56"/>
        <end position="81"/>
    </location>
</feature>
<evidence type="ECO:0000313" key="8">
    <source>
        <dbReference type="EMBL" id="KAF2450848.1"/>
    </source>
</evidence>
<evidence type="ECO:0000256" key="2">
    <source>
        <dbReference type="ARBA" id="ARBA00022692"/>
    </source>
</evidence>
<dbReference type="PANTHER" id="PTHR33048:SF47">
    <property type="entry name" value="INTEGRAL MEMBRANE PROTEIN-RELATED"/>
    <property type="match status" value="1"/>
</dbReference>
<evidence type="ECO:0000259" key="7">
    <source>
        <dbReference type="Pfam" id="PF20684"/>
    </source>
</evidence>
<feature type="transmembrane region" description="Helical" evidence="6">
    <location>
        <begin position="216"/>
        <end position="233"/>
    </location>
</feature>
<dbReference type="AlphaFoldDB" id="A0A9P4UIP3"/>
<evidence type="ECO:0000256" key="1">
    <source>
        <dbReference type="ARBA" id="ARBA00004141"/>
    </source>
</evidence>
<name>A0A9P4UIP3_9PLEO</name>
<feature type="transmembrane region" description="Helical" evidence="6">
    <location>
        <begin position="181"/>
        <end position="204"/>
    </location>
</feature>
<evidence type="ECO:0000256" key="4">
    <source>
        <dbReference type="ARBA" id="ARBA00023136"/>
    </source>
</evidence>
<dbReference type="PANTHER" id="PTHR33048">
    <property type="entry name" value="PTH11-LIKE INTEGRAL MEMBRANE PROTEIN (AFU_ORTHOLOGUE AFUA_5G11245)"/>
    <property type="match status" value="1"/>
</dbReference>
<protein>
    <recommendedName>
        <fullName evidence="7">Rhodopsin domain-containing protein</fullName>
    </recommendedName>
</protein>
<accession>A0A9P4UIP3</accession>
<comment type="similarity">
    <text evidence="5">Belongs to the SAT4 family.</text>
</comment>
<feature type="transmembrane region" description="Helical" evidence="6">
    <location>
        <begin position="134"/>
        <end position="161"/>
    </location>
</feature>
<sequence>MPLSAADIQYQQEHIHDNLQPNIYAACFICLPAAFIAVGLRLFSRRMTVGRYGKDDLAILLALLCTSGFVATCIWVTVLGMGRMAILMNPAHQVEFVKVTLAAQILYNPSIFFTKISILLMYGRIFPSHTFHKILWGVGAFILAYSITSSMVNLLQCVPISANWDPEVAATAKCVDFGAELIVLSTINAVTDFVLLVLPMPILWQLHVSLHKKIRLMVMFGLGTAVVVISIIRANYVSTISFTNGTWVNSFGAMWSVVETCLAIVSACVPTLRPLYEKVFGKTGDTQAGLSGGKSGYADASKGSYKMQSFGPKSTRNITSLSVTNYKEEDARSFTRLRDNVA</sequence>
<keyword evidence="4 6" id="KW-0472">Membrane</keyword>
<evidence type="ECO:0000256" key="6">
    <source>
        <dbReference type="SAM" id="Phobius"/>
    </source>
</evidence>
<dbReference type="Pfam" id="PF20684">
    <property type="entry name" value="Fung_rhodopsin"/>
    <property type="match status" value="1"/>
</dbReference>